<dbReference type="RefSeq" id="WP_132805039.1">
    <property type="nucleotide sequence ID" value="NZ_SMAK01000001.1"/>
</dbReference>
<keyword evidence="1" id="KW-0732">Signal</keyword>
<gene>
    <name evidence="3" type="ORF">EDC22_101548</name>
</gene>
<keyword evidence="4" id="KW-1185">Reference proteome</keyword>
<dbReference type="OrthoDB" id="9770043at2"/>
<feature type="signal peptide" evidence="1">
    <location>
        <begin position="1"/>
        <end position="25"/>
    </location>
</feature>
<feature type="chain" id="PRO_5020997819" evidence="1">
    <location>
        <begin position="26"/>
        <end position="382"/>
    </location>
</feature>
<protein>
    <submittedName>
        <fullName evidence="3">Glucose/arabinose dehydrogenase</fullName>
    </submittedName>
</protein>
<dbReference type="AlphaFoldDB" id="A0A4R3MIN9"/>
<proteinExistence type="predicted"/>
<sequence>MSNCDFQPYAVVVAVAGVAIAAAMASAPIADASASQVRVETVARGLEHPWGLTFLPDGAMLVTERPGRVRLVAADGSMSDPIAGAPQTRAFGQGGLLDVALHPDFASNGLVYFTFAELDGGSAGTAVARARLVRTEGAPPRFEGLQTIFRMNRKSSGNRHFGSRLAFAPDGTLFVTIGDRGEMERAQVATDHAGSVLRIADDGAVPPDNPFADGAAAEPEIWSFGHRNPQGAAIHPDTGALWTVEHGPRGGDELNIPRRGANHGWPVISYGVHYSGRTVGEGTEKEGMEQPIHYWDPSVSPSGLMFYTGDVFPDWRGDLFTGGLSGQVLVRLELDGERVTGEERLLGDLGMRIRDVRQGPDGHIYLLTDSGDGRILKLSPPD</sequence>
<evidence type="ECO:0000313" key="4">
    <source>
        <dbReference type="Proteomes" id="UP000295678"/>
    </source>
</evidence>
<evidence type="ECO:0000259" key="2">
    <source>
        <dbReference type="Pfam" id="PF07995"/>
    </source>
</evidence>
<organism evidence="3 4">
    <name type="scientific">Tepidamorphus gemmatus</name>
    <dbReference type="NCBI Taxonomy" id="747076"/>
    <lineage>
        <taxon>Bacteria</taxon>
        <taxon>Pseudomonadati</taxon>
        <taxon>Pseudomonadota</taxon>
        <taxon>Alphaproteobacteria</taxon>
        <taxon>Hyphomicrobiales</taxon>
        <taxon>Tepidamorphaceae</taxon>
        <taxon>Tepidamorphus</taxon>
    </lineage>
</organism>
<dbReference type="Gene3D" id="2.120.10.30">
    <property type="entry name" value="TolB, C-terminal domain"/>
    <property type="match status" value="1"/>
</dbReference>
<dbReference type="Pfam" id="PF07995">
    <property type="entry name" value="GSDH"/>
    <property type="match status" value="1"/>
</dbReference>
<feature type="domain" description="Glucose/Sorbosone dehydrogenase" evidence="2">
    <location>
        <begin position="46"/>
        <end position="377"/>
    </location>
</feature>
<name>A0A4R3MIN9_9HYPH</name>
<dbReference type="PANTHER" id="PTHR19328:SF75">
    <property type="entry name" value="ALDOSE SUGAR DEHYDROGENASE YLII"/>
    <property type="match status" value="1"/>
</dbReference>
<evidence type="ECO:0000313" key="3">
    <source>
        <dbReference type="EMBL" id="TCT13677.1"/>
    </source>
</evidence>
<dbReference type="Proteomes" id="UP000295678">
    <property type="component" value="Unassembled WGS sequence"/>
</dbReference>
<dbReference type="InterPro" id="IPR012938">
    <property type="entry name" value="Glc/Sorbosone_DH"/>
</dbReference>
<evidence type="ECO:0000256" key="1">
    <source>
        <dbReference type="SAM" id="SignalP"/>
    </source>
</evidence>
<dbReference type="EMBL" id="SMAK01000001">
    <property type="protein sequence ID" value="TCT13677.1"/>
    <property type="molecule type" value="Genomic_DNA"/>
</dbReference>
<dbReference type="SUPFAM" id="SSF50952">
    <property type="entry name" value="Soluble quinoprotein glucose dehydrogenase"/>
    <property type="match status" value="1"/>
</dbReference>
<dbReference type="PANTHER" id="PTHR19328">
    <property type="entry name" value="HEDGEHOG-INTERACTING PROTEIN"/>
    <property type="match status" value="1"/>
</dbReference>
<dbReference type="InterPro" id="IPR011042">
    <property type="entry name" value="6-blade_b-propeller_TolB-like"/>
</dbReference>
<reference evidence="3 4" key="1">
    <citation type="submission" date="2019-03" db="EMBL/GenBank/DDBJ databases">
        <title>Genomic Encyclopedia of Type Strains, Phase IV (KMG-IV): sequencing the most valuable type-strain genomes for metagenomic binning, comparative biology and taxonomic classification.</title>
        <authorList>
            <person name="Goeker M."/>
        </authorList>
    </citation>
    <scope>NUCLEOTIDE SEQUENCE [LARGE SCALE GENOMIC DNA]</scope>
    <source>
        <strain evidence="3 4">DSM 19345</strain>
    </source>
</reference>
<accession>A0A4R3MIN9</accession>
<comment type="caution">
    <text evidence="3">The sequence shown here is derived from an EMBL/GenBank/DDBJ whole genome shotgun (WGS) entry which is preliminary data.</text>
</comment>
<dbReference type="InterPro" id="IPR011041">
    <property type="entry name" value="Quinoprot_gluc/sorb_DH_b-prop"/>
</dbReference>